<evidence type="ECO:0000313" key="5">
    <source>
        <dbReference type="EMBL" id="JAT08446.1"/>
    </source>
</evidence>
<dbReference type="GO" id="GO:0000462">
    <property type="term" value="P:maturation of SSU-rRNA from tricistronic rRNA transcript (SSU-rRNA, 5.8S rRNA, LSU-rRNA)"/>
    <property type="evidence" value="ECO:0007669"/>
    <property type="project" value="InterPro"/>
</dbReference>
<dbReference type="Gene3D" id="2.130.10.10">
    <property type="entry name" value="YVTN repeat-like/Quinoprotein amine dehydrogenase"/>
    <property type="match status" value="2"/>
</dbReference>
<dbReference type="InterPro" id="IPR024977">
    <property type="entry name" value="Apc4-like_WD40_dom"/>
</dbReference>
<accession>A0A1B6KAH5</accession>
<keyword evidence="1" id="KW-0853">WD repeat</keyword>
<dbReference type="Pfam" id="PF12894">
    <property type="entry name" value="ANAPC4_WD40"/>
    <property type="match status" value="1"/>
</dbReference>
<gene>
    <name evidence="5" type="ORF">g.6268</name>
</gene>
<organism evidence="5">
    <name type="scientific">Graphocephala atropunctata</name>
    <dbReference type="NCBI Taxonomy" id="36148"/>
    <lineage>
        <taxon>Eukaryota</taxon>
        <taxon>Metazoa</taxon>
        <taxon>Ecdysozoa</taxon>
        <taxon>Arthropoda</taxon>
        <taxon>Hexapoda</taxon>
        <taxon>Insecta</taxon>
        <taxon>Pterygota</taxon>
        <taxon>Neoptera</taxon>
        <taxon>Paraneoptera</taxon>
        <taxon>Hemiptera</taxon>
        <taxon>Auchenorrhyncha</taxon>
        <taxon>Membracoidea</taxon>
        <taxon>Cicadellidae</taxon>
        <taxon>Cicadellinae</taxon>
        <taxon>Cicadellini</taxon>
        <taxon>Graphocephala</taxon>
    </lineage>
</organism>
<dbReference type="PANTHER" id="PTHR44163">
    <property type="entry name" value="U3 SMALL NUCLEOLAR RNA-ASSOCIATED PROTEIN 4 HOMOLOG"/>
    <property type="match status" value="1"/>
</dbReference>
<evidence type="ECO:0000259" key="4">
    <source>
        <dbReference type="Pfam" id="PF12894"/>
    </source>
</evidence>
<dbReference type="GO" id="GO:0034455">
    <property type="term" value="C:t-UTP complex"/>
    <property type="evidence" value="ECO:0007669"/>
    <property type="project" value="TreeGrafter"/>
</dbReference>
<proteinExistence type="predicted"/>
<dbReference type="InterPro" id="IPR015943">
    <property type="entry name" value="WD40/YVTN_repeat-like_dom_sf"/>
</dbReference>
<dbReference type="InterPro" id="IPR036322">
    <property type="entry name" value="WD40_repeat_dom_sf"/>
</dbReference>
<dbReference type="AlphaFoldDB" id="A0A1B6KAH5"/>
<evidence type="ECO:0000256" key="3">
    <source>
        <dbReference type="SAM" id="MobiDB-lite"/>
    </source>
</evidence>
<dbReference type="InterPro" id="IPR019775">
    <property type="entry name" value="WD40_repeat_CS"/>
</dbReference>
<feature type="domain" description="Anaphase-promoting complex subunit 4-like WD40" evidence="4">
    <location>
        <begin position="114"/>
        <end position="190"/>
    </location>
</feature>
<dbReference type="PROSITE" id="PS00678">
    <property type="entry name" value="WD_REPEATS_1"/>
    <property type="match status" value="1"/>
</dbReference>
<dbReference type="SMART" id="SM00320">
    <property type="entry name" value="WD40"/>
    <property type="match status" value="12"/>
</dbReference>
<feature type="compositionally biased region" description="Polar residues" evidence="3">
    <location>
        <begin position="626"/>
        <end position="638"/>
    </location>
</feature>
<dbReference type="InterPro" id="IPR001680">
    <property type="entry name" value="WD40_rpt"/>
</dbReference>
<dbReference type="InterPro" id="IPR046351">
    <property type="entry name" value="UTP4"/>
</dbReference>
<sequence>MSSHRIHSVRFYNPEPSAIHCICYEKHTKRLSLSRSDNSIEVWDLAHTPHVDRVIQSSNDISVESLVWSNGRLFSSGLNGMVTEYDLLTLLPKYSTPVTSGACWCLAVDHQNTTIAAGTEDGYINLFQIVDDSIMYDKILDKQEGRIMCLAWEVSGERIVTGSEDAVRIWNVKTGHAIHKMTTGRAMTNRPTIVWCVTVTDDFTIITGDSRGKLSMWDGNSGTSIASHQSHKADVLCVSLDDQQTTVYAAGVDPLIATFERIQLKSDSNKWVRSIQRRIHDHDVRALAYCDGKLFSGGVDGYLALSSYPPKVLLRYPPLSSSSVCLAPKARCVLLRYAKYLELWRLGDTQGWQSDHSQHTLPLSQDVVKLVQLHSKDSQHIRCASVSGDARWIAYSTDSLFRLYSLDLDTDEKEPRLTRVSGLSAECNAVHCAQFSSDSSLLVCATNLCTLVVFELSEDAGPNLAHTFSPHSDKLMTDIIHLITVSPDNEYIVAADRKSNIVVWSSGKHYCSLPKYQCAPTAMAVQPHTNHLVVVYCDHKIVEFDLDKRKYTKFSRKLSESHPKQWLARSFPVSNIVFDPTNSNVILMHDDSNICVIDKFKNLPSPEAKIPRLVTSHSHPAHDTGDNSNQYPPSNTPQHAFHVVKKYKHLVYLGSVGDGELVAVEVNPLMLTENLPPPLKQKHFGAM</sequence>
<dbReference type="SUPFAM" id="SSF50978">
    <property type="entry name" value="WD40 repeat-like"/>
    <property type="match status" value="2"/>
</dbReference>
<dbReference type="EMBL" id="GEBQ01031531">
    <property type="protein sequence ID" value="JAT08446.1"/>
    <property type="molecule type" value="Transcribed_RNA"/>
</dbReference>
<dbReference type="GO" id="GO:0032040">
    <property type="term" value="C:small-subunit processome"/>
    <property type="evidence" value="ECO:0007669"/>
    <property type="project" value="TreeGrafter"/>
</dbReference>
<evidence type="ECO:0000256" key="1">
    <source>
        <dbReference type="ARBA" id="ARBA00022574"/>
    </source>
</evidence>
<feature type="region of interest" description="Disordered" evidence="3">
    <location>
        <begin position="616"/>
        <end position="638"/>
    </location>
</feature>
<keyword evidence="2" id="KW-0677">Repeat</keyword>
<dbReference type="GO" id="GO:0003723">
    <property type="term" value="F:RNA binding"/>
    <property type="evidence" value="ECO:0007669"/>
    <property type="project" value="TreeGrafter"/>
</dbReference>
<name>A0A1B6KAH5_9HEMI</name>
<protein>
    <recommendedName>
        <fullName evidence="4">Anaphase-promoting complex subunit 4-like WD40 domain-containing protein</fullName>
    </recommendedName>
</protein>
<dbReference type="GO" id="GO:0030686">
    <property type="term" value="C:90S preribosome"/>
    <property type="evidence" value="ECO:0007669"/>
    <property type="project" value="InterPro"/>
</dbReference>
<evidence type="ECO:0000256" key="2">
    <source>
        <dbReference type="ARBA" id="ARBA00022737"/>
    </source>
</evidence>
<reference evidence="5" key="1">
    <citation type="submission" date="2015-11" db="EMBL/GenBank/DDBJ databases">
        <title>De novo transcriptome assembly of four potential Pierce s Disease insect vectors from Arizona vineyards.</title>
        <authorList>
            <person name="Tassone E.E."/>
        </authorList>
    </citation>
    <scope>NUCLEOTIDE SEQUENCE</scope>
</reference>
<dbReference type="PANTHER" id="PTHR44163:SF1">
    <property type="entry name" value="U3 SMALL NUCLEOLAR RNA-ASSOCIATED PROTEIN 4 HOMOLOG"/>
    <property type="match status" value="1"/>
</dbReference>